<proteinExistence type="inferred from homology"/>
<dbReference type="OrthoDB" id="2019917at2759"/>
<keyword evidence="4" id="KW-0963">Cytoplasm</keyword>
<evidence type="ECO:0000256" key="1">
    <source>
        <dbReference type="ARBA" id="ARBA00004496"/>
    </source>
</evidence>
<evidence type="ECO:0000259" key="5">
    <source>
        <dbReference type="Pfam" id="PF14655"/>
    </source>
</evidence>
<dbReference type="InterPro" id="IPR029257">
    <property type="entry name" value="RAB3GAP2_C"/>
</dbReference>
<organism evidence="7 8">
    <name type="scientific">Phyllotreta striolata</name>
    <name type="common">Striped flea beetle</name>
    <name type="synonym">Crioceris striolata</name>
    <dbReference type="NCBI Taxonomy" id="444603"/>
    <lineage>
        <taxon>Eukaryota</taxon>
        <taxon>Metazoa</taxon>
        <taxon>Ecdysozoa</taxon>
        <taxon>Arthropoda</taxon>
        <taxon>Hexapoda</taxon>
        <taxon>Insecta</taxon>
        <taxon>Pterygota</taxon>
        <taxon>Neoptera</taxon>
        <taxon>Endopterygota</taxon>
        <taxon>Coleoptera</taxon>
        <taxon>Polyphaga</taxon>
        <taxon>Cucujiformia</taxon>
        <taxon>Chrysomeloidea</taxon>
        <taxon>Chrysomelidae</taxon>
        <taxon>Galerucinae</taxon>
        <taxon>Alticini</taxon>
        <taxon>Phyllotreta</taxon>
    </lineage>
</organism>
<evidence type="ECO:0000256" key="2">
    <source>
        <dbReference type="ARBA" id="ARBA00008153"/>
    </source>
</evidence>
<keyword evidence="8" id="KW-1185">Reference proteome</keyword>
<dbReference type="Proteomes" id="UP001153712">
    <property type="component" value="Chromosome 3"/>
</dbReference>
<dbReference type="InterPro" id="IPR032839">
    <property type="entry name" value="RAB3GAP_N"/>
</dbReference>
<dbReference type="AlphaFoldDB" id="A0A9N9TRN1"/>
<dbReference type="SUPFAM" id="SSF50978">
    <property type="entry name" value="WD40 repeat-like"/>
    <property type="match status" value="1"/>
</dbReference>
<feature type="domain" description="Rab3GAP regulatory subunit C-terminal" evidence="6">
    <location>
        <begin position="685"/>
        <end position="1246"/>
    </location>
</feature>
<evidence type="ECO:0000256" key="4">
    <source>
        <dbReference type="ARBA" id="ARBA00022490"/>
    </source>
</evidence>
<comment type="subcellular location">
    <subcellularLocation>
        <location evidence="1">Cytoplasm</location>
    </subcellularLocation>
</comment>
<evidence type="ECO:0000313" key="7">
    <source>
        <dbReference type="EMBL" id="CAG9859930.1"/>
    </source>
</evidence>
<dbReference type="GO" id="GO:0005737">
    <property type="term" value="C:cytoplasm"/>
    <property type="evidence" value="ECO:0007669"/>
    <property type="project" value="UniProtKB-SubCell"/>
</dbReference>
<gene>
    <name evidence="7" type="ORF">PHYEVI_LOCUS6289</name>
</gene>
<dbReference type="EMBL" id="OU900096">
    <property type="protein sequence ID" value="CAG9859930.1"/>
    <property type="molecule type" value="Genomic_DNA"/>
</dbReference>
<dbReference type="PANTHER" id="PTHR12472:SF0">
    <property type="entry name" value="RAB3 GTPASE-ACTIVATING PROTEIN NON-CATALYTIC SUBUNIT"/>
    <property type="match status" value="1"/>
</dbReference>
<sequence>MSCEISVVANIEDVDKVKKILFPLENDNGSENWLHSCKISVSTVGDLIVIANERTLVVLTLKWDFQSSSNVFQVTYKGLIHDYDKVKAVLCLTIPGQSADSKLTTDLNCIIIGYDSGYIRCYTENCDLLFEEQFHAENIVTMSCKMQKNAKTIPSLKEIYIQYQSILCTLNGQQLVSILRNCDVNSPPSNQDIASLMPKKWGFQEQSVINDSAVVGLNTGNTFDHLLTASTCGGFSTKYRTMPPNSTLVIGAGSKPFLGYHYALEGGGQPVLSDVAKAVASKLKSTLPTWLVGNKNSQEKQILFSAQPVENMGCRFGLCDMRRAATDIVLSPDNKLAAVCDTLGRILLIDSYKGIVLKIFKGYREGQCSFIQVPDERRSKSKIDNKMAHFLVVYSPKKGTVEIFSLQHCSKIATFTASKHSRLLYANYGFSGFSTSKSKHICTTLFIDNNGLIKEFLIPFHFTLSEKNNKKARDLHLYKKLRHLLKTSEELNEKILSEALSICTELKTNDIKYQVVSFLLDNKSLSADFSLSCVEYFLETTDDEEGKNLKLLCQNARVLLKLFAFASDTKNEEETIDKQFDEFPLDAEVKEMVALRKLLSLSVENETANAMETRVKFSDQFDLSPAQFISIFNYPTSNSLKPNTDAKILHRISEFLFKPYIEGNLQNFAEFQQQITESQISSKNLFELLLTYWSNRPLNMAKNLEEYMKKLFTLLNILIKISDDEIDEIEYNEISDFWSHIRNILIDSSTPFPALIAAILCKSAAQTHGRQSHLDDSSTSLNDMEVLTQEDVEWSIAIGKLEDVSLLNIILSTKPPADGPLPKLSYDKTDISLKYILQKGKGSVSELVAQWLTTTGFDPKRLIEPNEDENQPDVDKSAPQEKIMESLGLLKEQFPYSLETNCILTNMSWEYATSWQKDMHDMSLLNASISCLNNVQNLQIKQGLYQLLWNVHLKIVNENACKLINKVGKLPKERLCRQDTGLTDYQLSLFLSISTDFLDSFMETARACVNVPKEPIKFENIWENGGKPLVELAMEQRDVNFELLFLHHQLCLILLMTTTFTIKQSKPINNLFDPSIVNLFFTDLQKKIQIYSNKSDIRLNSNRIQFLLKIISASVEAMTTNESGKIYFTDHVYWMSKCVDMGKIWNLEVDSLRRYQIVQLYARGFDAVGEELIPTASDSQELGKCLLKVAAKRLSQFLVSSPSLSDNITALSPGLSKYIDSLDDEWCAPTPLEDITMLSTQVVHCLRDEESEFKIAAVLLEACKTLEDLQH</sequence>
<evidence type="ECO:0000259" key="6">
    <source>
        <dbReference type="Pfam" id="PF14656"/>
    </source>
</evidence>
<evidence type="ECO:0000313" key="8">
    <source>
        <dbReference type="Proteomes" id="UP001153712"/>
    </source>
</evidence>
<keyword evidence="3" id="KW-0343">GTPase activation</keyword>
<accession>A0A9N9TRN1</accession>
<dbReference type="PANTHER" id="PTHR12472">
    <property type="entry name" value="RAB3-GAP REGULATORY DOMAIN"/>
    <property type="match status" value="1"/>
</dbReference>
<dbReference type="GO" id="GO:0005096">
    <property type="term" value="F:GTPase activator activity"/>
    <property type="evidence" value="ECO:0007669"/>
    <property type="project" value="UniProtKB-KW"/>
</dbReference>
<name>A0A9N9TRN1_PHYSR</name>
<evidence type="ECO:0008006" key="9">
    <source>
        <dbReference type="Google" id="ProtNLM"/>
    </source>
</evidence>
<evidence type="ECO:0000256" key="3">
    <source>
        <dbReference type="ARBA" id="ARBA00022468"/>
    </source>
</evidence>
<feature type="domain" description="Rab3-GAP regulatory subunit N-terminal" evidence="5">
    <location>
        <begin position="33"/>
        <end position="424"/>
    </location>
</feature>
<dbReference type="InterPro" id="IPR026059">
    <property type="entry name" value="Rab3GAP2"/>
</dbReference>
<dbReference type="Pfam" id="PF14655">
    <property type="entry name" value="RAB3GAP2_N"/>
    <property type="match status" value="1"/>
</dbReference>
<dbReference type="Pfam" id="PF14656">
    <property type="entry name" value="RAB3GAP2_C"/>
    <property type="match status" value="1"/>
</dbReference>
<protein>
    <recommendedName>
        <fullName evidence="9">Rab3 GTPase-activating protein non-catalytic subunit</fullName>
    </recommendedName>
</protein>
<comment type="similarity">
    <text evidence="2">Belongs to the Rab3-GAP regulatory subunit family.</text>
</comment>
<dbReference type="InterPro" id="IPR036322">
    <property type="entry name" value="WD40_repeat_dom_sf"/>
</dbReference>
<reference evidence="7" key="1">
    <citation type="submission" date="2022-01" db="EMBL/GenBank/DDBJ databases">
        <authorList>
            <person name="King R."/>
        </authorList>
    </citation>
    <scope>NUCLEOTIDE SEQUENCE</scope>
</reference>